<feature type="region of interest" description="Disordered" evidence="5">
    <location>
        <begin position="295"/>
        <end position="361"/>
    </location>
</feature>
<dbReference type="HOGENOM" id="CLU_639492_0_0_1"/>
<feature type="region of interest" description="Disordered" evidence="5">
    <location>
        <begin position="1"/>
        <end position="113"/>
    </location>
</feature>
<dbReference type="Pfam" id="PF03467">
    <property type="entry name" value="Smg4_UPF3"/>
    <property type="match status" value="1"/>
</dbReference>
<reference key="2">
    <citation type="submission" date="2011-08" db="EMBL/GenBank/DDBJ databases">
        <title>Genome sequence of Naumovozyma castellii.</title>
        <authorList>
            <person name="Gordon J.L."/>
            <person name="Armisen D."/>
            <person name="Proux-Wera E."/>
            <person name="OhEigeartaigh S.S."/>
            <person name="Byrne K.P."/>
            <person name="Wolfe K.H."/>
        </authorList>
    </citation>
    <scope>NUCLEOTIDE SEQUENCE</scope>
    <source>
        <strain>Type strain:CBS 4309</strain>
    </source>
</reference>
<proteinExistence type="inferred from homology"/>
<name>G0V9J2_NAUCA</name>
<dbReference type="InterPro" id="IPR005120">
    <property type="entry name" value="UPF3_dom"/>
</dbReference>
<dbReference type="EMBL" id="HE576753">
    <property type="protein sequence ID" value="CCC68608.1"/>
    <property type="molecule type" value="Genomic_DNA"/>
</dbReference>
<organism evidence="7 8">
    <name type="scientific">Naumovozyma castellii</name>
    <name type="common">Yeast</name>
    <name type="synonym">Saccharomyces castellii</name>
    <dbReference type="NCBI Taxonomy" id="27288"/>
    <lineage>
        <taxon>Eukaryota</taxon>
        <taxon>Fungi</taxon>
        <taxon>Dikarya</taxon>
        <taxon>Ascomycota</taxon>
        <taxon>Saccharomycotina</taxon>
        <taxon>Saccharomycetes</taxon>
        <taxon>Saccharomycetales</taxon>
        <taxon>Saccharomycetaceae</taxon>
        <taxon>Naumovozyma</taxon>
    </lineage>
</organism>
<dbReference type="Proteomes" id="UP000001640">
    <property type="component" value="Chromosome 2"/>
</dbReference>
<dbReference type="InterPro" id="IPR012677">
    <property type="entry name" value="Nucleotide-bd_a/b_plait_sf"/>
</dbReference>
<feature type="compositionally biased region" description="Basic residues" evidence="5">
    <location>
        <begin position="321"/>
        <end position="333"/>
    </location>
</feature>
<protein>
    <recommendedName>
        <fullName evidence="6">UPF3 domain-containing protein</fullName>
    </recommendedName>
</protein>
<reference evidence="7 8" key="1">
    <citation type="journal article" date="2011" name="Proc. Natl. Acad. Sci. U.S.A.">
        <title>Evolutionary erosion of yeast sex chromosomes by mating-type switching accidents.</title>
        <authorList>
            <person name="Gordon J.L."/>
            <person name="Armisen D."/>
            <person name="Proux-Wera E."/>
            <person name="Oheigeartaigh S.S."/>
            <person name="Byrne K.P."/>
            <person name="Wolfe K.H."/>
        </authorList>
    </citation>
    <scope>NUCLEOTIDE SEQUENCE [LARGE SCALE GENOMIC DNA]</scope>
    <source>
        <strain evidence="8">ATCC 76901 / BCRC 22586 / CBS 4309 / NBRC 1992 / NRRL Y-12630</strain>
    </source>
</reference>
<evidence type="ECO:0000256" key="4">
    <source>
        <dbReference type="ARBA" id="ARBA00023242"/>
    </source>
</evidence>
<dbReference type="SUPFAM" id="SSF54928">
    <property type="entry name" value="RNA-binding domain, RBD"/>
    <property type="match status" value="1"/>
</dbReference>
<dbReference type="InterPro" id="IPR035979">
    <property type="entry name" value="RBD_domain_sf"/>
</dbReference>
<dbReference type="OrthoDB" id="18087at2759"/>
<dbReference type="GO" id="GO:0045727">
    <property type="term" value="P:positive regulation of translation"/>
    <property type="evidence" value="ECO:0007669"/>
    <property type="project" value="TreeGrafter"/>
</dbReference>
<evidence type="ECO:0000259" key="6">
    <source>
        <dbReference type="Pfam" id="PF03467"/>
    </source>
</evidence>
<keyword evidence="8" id="KW-1185">Reference proteome</keyword>
<evidence type="ECO:0000256" key="1">
    <source>
        <dbReference type="ARBA" id="ARBA00004123"/>
    </source>
</evidence>
<feature type="compositionally biased region" description="Basic residues" evidence="5">
    <location>
        <begin position="88"/>
        <end position="106"/>
    </location>
</feature>
<dbReference type="GO" id="GO:0005737">
    <property type="term" value="C:cytoplasm"/>
    <property type="evidence" value="ECO:0007669"/>
    <property type="project" value="TreeGrafter"/>
</dbReference>
<gene>
    <name evidence="7" type="primary">NCAS0B05240</name>
    <name evidence="7" type="ordered locus">NCAS_0B05240</name>
</gene>
<evidence type="ECO:0000256" key="5">
    <source>
        <dbReference type="SAM" id="MobiDB-lite"/>
    </source>
</evidence>
<feature type="compositionally biased region" description="Polar residues" evidence="5">
    <location>
        <begin position="74"/>
        <end position="87"/>
    </location>
</feature>
<evidence type="ECO:0000256" key="2">
    <source>
        <dbReference type="ARBA" id="ARBA00005991"/>
    </source>
</evidence>
<dbReference type="PANTHER" id="PTHR13112:SF0">
    <property type="entry name" value="FI21285P1"/>
    <property type="match status" value="1"/>
</dbReference>
<dbReference type="GO" id="GO:0000184">
    <property type="term" value="P:nuclear-transcribed mRNA catabolic process, nonsense-mediated decay"/>
    <property type="evidence" value="ECO:0007669"/>
    <property type="project" value="UniProtKB-KW"/>
</dbReference>
<sequence length="429" mass="48965">MSETTPTVIMESGLKQNGSSRNSRRRRRPNSKKKNEETRTNPESMELPVGNPKPNPRKKRGNARAKSSEPALDNTLSGETTTNSSNKLRPKQKSKPKAKSKSKSKFKQKERDPIKLIIRQLPPNLTEEGFLSTIKEKLGPKFFILFSIESWYFVPGHYSSRPFKRPVNSRAYFHFPQEKLAQLNSFVQKLIGINFVDNKYNVIVLQPSMLRRSVYVKKYLSDDKKDTDDKLCGTLNEDPLFNMFCERLEQSADDKNIYDDFSFLKSKNKELSKKKRSDAATQMRMEDALVRLAGSVKKEKAPKKKKSSEKIEGTAVETEKKAKKKKKRSRRKKDASSVPTTVNGTGNLTFATPKDVGISKNNNVVILDAGLKQELDRKERLKKKSEKKKKQLPQLPSVNDSKRTKPPADALEPSKQKQPKPIRILKQDT</sequence>
<dbReference type="AlphaFoldDB" id="G0V9J2"/>
<dbReference type="OMA" id="EYHAMVE"/>
<feature type="compositionally biased region" description="Basic and acidic residues" evidence="5">
    <location>
        <begin position="308"/>
        <end position="320"/>
    </location>
</feature>
<dbReference type="InParanoid" id="G0V9J2"/>
<accession>G0V9J2</accession>
<dbReference type="RefSeq" id="XP_003674980.1">
    <property type="nucleotide sequence ID" value="XM_003674932.1"/>
</dbReference>
<dbReference type="KEGG" id="ncs:NCAS_0B05240"/>
<dbReference type="Gene3D" id="3.30.70.330">
    <property type="match status" value="1"/>
</dbReference>
<feature type="domain" description="UPF3" evidence="6">
    <location>
        <begin position="113"/>
        <end position="280"/>
    </location>
</feature>
<comment type="similarity">
    <text evidence="2">Belongs to the RENT3 family.</text>
</comment>
<comment type="subcellular location">
    <subcellularLocation>
        <location evidence="1">Nucleus</location>
    </subcellularLocation>
</comment>
<feature type="region of interest" description="Disordered" evidence="5">
    <location>
        <begin position="379"/>
        <end position="429"/>
    </location>
</feature>
<keyword evidence="3" id="KW-0866">Nonsense-mediated mRNA decay</keyword>
<dbReference type="GO" id="GO:0003729">
    <property type="term" value="F:mRNA binding"/>
    <property type="evidence" value="ECO:0007669"/>
    <property type="project" value="TreeGrafter"/>
</dbReference>
<dbReference type="STRING" id="1064592.G0V9J2"/>
<feature type="compositionally biased region" description="Polar residues" evidence="5">
    <location>
        <begin position="338"/>
        <end position="350"/>
    </location>
</feature>
<dbReference type="FunCoup" id="G0V9J2">
    <property type="interactions" value="132"/>
</dbReference>
<dbReference type="CDD" id="cd12455">
    <property type="entry name" value="RRM_like_Smg4_UPF3"/>
    <property type="match status" value="1"/>
</dbReference>
<feature type="compositionally biased region" description="Basic residues" evidence="5">
    <location>
        <begin position="380"/>
        <end position="391"/>
    </location>
</feature>
<evidence type="ECO:0000313" key="8">
    <source>
        <dbReference type="Proteomes" id="UP000001640"/>
    </source>
</evidence>
<dbReference type="InterPro" id="IPR039722">
    <property type="entry name" value="Upf3"/>
</dbReference>
<dbReference type="GeneID" id="96902166"/>
<keyword evidence="4" id="KW-0539">Nucleus</keyword>
<dbReference type="PANTHER" id="PTHR13112">
    <property type="entry name" value="UPF3 REGULATOR OF NONSENSE TRANSCRIPTS-LIKE PROTEIN"/>
    <property type="match status" value="1"/>
</dbReference>
<evidence type="ECO:0000313" key="7">
    <source>
        <dbReference type="EMBL" id="CCC68608.1"/>
    </source>
</evidence>
<feature type="compositionally biased region" description="Basic residues" evidence="5">
    <location>
        <begin position="22"/>
        <end position="32"/>
    </location>
</feature>
<evidence type="ECO:0000256" key="3">
    <source>
        <dbReference type="ARBA" id="ARBA00023161"/>
    </source>
</evidence>
<dbReference type="GO" id="GO:0005730">
    <property type="term" value="C:nucleolus"/>
    <property type="evidence" value="ECO:0007669"/>
    <property type="project" value="TreeGrafter"/>
</dbReference>
<dbReference type="eggNOG" id="KOG1295">
    <property type="taxonomic scope" value="Eukaryota"/>
</dbReference>